<dbReference type="InterPro" id="IPR009003">
    <property type="entry name" value="Peptidase_S1_PA"/>
</dbReference>
<organism evidence="1">
    <name type="scientific">Planktothricoides sp. SpSt-374</name>
    <dbReference type="NCBI Taxonomy" id="2282167"/>
    <lineage>
        <taxon>Bacteria</taxon>
        <taxon>Bacillati</taxon>
        <taxon>Cyanobacteriota</taxon>
        <taxon>Cyanophyceae</taxon>
        <taxon>Oscillatoriophycideae</taxon>
        <taxon>Oscillatoriales</taxon>
        <taxon>Oscillatoriaceae</taxon>
        <taxon>Planktothricoides</taxon>
    </lineage>
</organism>
<protein>
    <submittedName>
        <fullName evidence="1">Serine protease</fullName>
    </submittedName>
</protein>
<dbReference type="EMBL" id="DSPX01000233">
    <property type="protein sequence ID" value="HGG03412.1"/>
    <property type="molecule type" value="Genomic_DNA"/>
</dbReference>
<dbReference type="AlphaFoldDB" id="A0A7C3VK60"/>
<sequence>MILMGINFEVFLSLVIYPLSFVLWAPETGGLTPPLPQQINLVNQPDFSLVTNDKGQMTSDKGQIAIRQFTVRLLGEQTAGSGVIVARYGHTYTVLTCAHVIAWHEGGGLQVVTHDGNTHIATRNPNFDLGNLDLAVVEFTSSEDYPTARINANNQNLALQQPVYVSGFPNSPPGGSKLEPGLASLMASYFLSSGDLLLVLDRPLERGYQIGLSNDVYIGMSGGPVLNSQGDLIAIIGRTKYAFGGVSAYRFADGTEPDPELLSQMESASWAIPIFCHLSFVTCPLTNDQ</sequence>
<gene>
    <name evidence="1" type="ORF">ENR15_22930</name>
</gene>
<keyword evidence="1" id="KW-0378">Hydrolase</keyword>
<comment type="caution">
    <text evidence="1">The sequence shown here is derived from an EMBL/GenBank/DDBJ whole genome shotgun (WGS) entry which is preliminary data.</text>
</comment>
<dbReference type="GO" id="GO:0006508">
    <property type="term" value="P:proteolysis"/>
    <property type="evidence" value="ECO:0007669"/>
    <property type="project" value="UniProtKB-KW"/>
</dbReference>
<name>A0A7C3VK60_9CYAN</name>
<dbReference type="SUPFAM" id="SSF50494">
    <property type="entry name" value="Trypsin-like serine proteases"/>
    <property type="match status" value="1"/>
</dbReference>
<accession>A0A7C3VK60</accession>
<dbReference type="Pfam" id="PF13365">
    <property type="entry name" value="Trypsin_2"/>
    <property type="match status" value="1"/>
</dbReference>
<dbReference type="Gene3D" id="2.40.10.10">
    <property type="entry name" value="Trypsin-like serine proteases"/>
    <property type="match status" value="2"/>
</dbReference>
<evidence type="ECO:0000313" key="1">
    <source>
        <dbReference type="EMBL" id="HGG03412.1"/>
    </source>
</evidence>
<reference evidence="1" key="1">
    <citation type="journal article" date="2020" name="mSystems">
        <title>Genome- and Community-Level Interaction Insights into Carbon Utilization and Element Cycling Functions of Hydrothermarchaeota in Hydrothermal Sediment.</title>
        <authorList>
            <person name="Zhou Z."/>
            <person name="Liu Y."/>
            <person name="Xu W."/>
            <person name="Pan J."/>
            <person name="Luo Z.H."/>
            <person name="Li M."/>
        </authorList>
    </citation>
    <scope>NUCLEOTIDE SEQUENCE [LARGE SCALE GENOMIC DNA]</scope>
    <source>
        <strain evidence="1">SpSt-374</strain>
    </source>
</reference>
<dbReference type="GO" id="GO:0008233">
    <property type="term" value="F:peptidase activity"/>
    <property type="evidence" value="ECO:0007669"/>
    <property type="project" value="UniProtKB-KW"/>
</dbReference>
<keyword evidence="1" id="KW-0645">Protease</keyword>
<dbReference type="InterPro" id="IPR043504">
    <property type="entry name" value="Peptidase_S1_PA_chymotrypsin"/>
</dbReference>
<proteinExistence type="predicted"/>